<evidence type="ECO:0000256" key="5">
    <source>
        <dbReference type="HAMAP-Rule" id="MF_01536"/>
    </source>
</evidence>
<comment type="caution">
    <text evidence="6">The sequence shown here is derived from an EMBL/GenBank/DDBJ whole genome shotgun (WGS) entry which is preliminary data.</text>
</comment>
<feature type="transmembrane region" description="Helical" evidence="5">
    <location>
        <begin position="6"/>
        <end position="24"/>
    </location>
</feature>
<dbReference type="AlphaFoldDB" id="A0A917XZT2"/>
<evidence type="ECO:0000256" key="3">
    <source>
        <dbReference type="ARBA" id="ARBA00022989"/>
    </source>
</evidence>
<keyword evidence="2 5" id="KW-0812">Transmembrane</keyword>
<keyword evidence="4 5" id="KW-0472">Membrane</keyword>
<organism evidence="6 7">
    <name type="scientific">Oceanobacillus indicireducens</name>
    <dbReference type="NCBI Taxonomy" id="1004261"/>
    <lineage>
        <taxon>Bacteria</taxon>
        <taxon>Bacillati</taxon>
        <taxon>Bacillota</taxon>
        <taxon>Bacilli</taxon>
        <taxon>Bacillales</taxon>
        <taxon>Bacillaceae</taxon>
        <taxon>Oceanobacillus</taxon>
    </lineage>
</organism>
<reference evidence="6" key="1">
    <citation type="journal article" date="2014" name="Int. J. Syst. Evol. Microbiol.">
        <title>Complete genome sequence of Corynebacterium casei LMG S-19264T (=DSM 44701T), isolated from a smear-ripened cheese.</title>
        <authorList>
            <consortium name="US DOE Joint Genome Institute (JGI-PGF)"/>
            <person name="Walter F."/>
            <person name="Albersmeier A."/>
            <person name="Kalinowski J."/>
            <person name="Ruckert C."/>
        </authorList>
    </citation>
    <scope>NUCLEOTIDE SEQUENCE</scope>
    <source>
        <strain evidence="6">JCM 17251</strain>
    </source>
</reference>
<evidence type="ECO:0000313" key="7">
    <source>
        <dbReference type="Proteomes" id="UP000624041"/>
    </source>
</evidence>
<keyword evidence="7" id="KW-1185">Reference proteome</keyword>
<comment type="similarity">
    <text evidence="5">Belongs to the UPF0344 family.</text>
</comment>
<dbReference type="Pfam" id="PF07457">
    <property type="entry name" value="DUF1516"/>
    <property type="match status" value="1"/>
</dbReference>
<evidence type="ECO:0000313" key="6">
    <source>
        <dbReference type="EMBL" id="GGN60474.1"/>
    </source>
</evidence>
<comment type="subcellular location">
    <subcellularLocation>
        <location evidence="5">Cell membrane</location>
        <topology evidence="5">Multi-pass membrane protein</topology>
    </subcellularLocation>
</comment>
<proteinExistence type="inferred from homology"/>
<evidence type="ECO:0000256" key="4">
    <source>
        <dbReference type="ARBA" id="ARBA00023136"/>
    </source>
</evidence>
<feature type="transmembrane region" description="Helical" evidence="5">
    <location>
        <begin position="36"/>
        <end position="54"/>
    </location>
</feature>
<name>A0A917XZT2_9BACI</name>
<feature type="transmembrane region" description="Helical" evidence="5">
    <location>
        <begin position="99"/>
        <end position="118"/>
    </location>
</feature>
<dbReference type="EMBL" id="BMOS01000017">
    <property type="protein sequence ID" value="GGN60474.1"/>
    <property type="molecule type" value="Genomic_DNA"/>
</dbReference>
<sequence>MLHMHVTSWILGLILFLVALFLYKQGNEKGGKIVHMILRLFYLIIIFTGGYLLFDVYLANFSMPMGAEAITKGIAGIWLIAAMEMLLVKTTKGKPVAGWWAQLIIALILVLVLGYIRLPL</sequence>
<evidence type="ECO:0000256" key="2">
    <source>
        <dbReference type="ARBA" id="ARBA00022692"/>
    </source>
</evidence>
<dbReference type="Proteomes" id="UP000624041">
    <property type="component" value="Unassembled WGS sequence"/>
</dbReference>
<feature type="transmembrane region" description="Helical" evidence="5">
    <location>
        <begin position="69"/>
        <end position="87"/>
    </location>
</feature>
<protein>
    <recommendedName>
        <fullName evidence="5">UPF0344 protein GCM10007971_24510</fullName>
    </recommendedName>
</protein>
<keyword evidence="3 5" id="KW-1133">Transmembrane helix</keyword>
<gene>
    <name evidence="6" type="primary">yisL</name>
    <name evidence="6" type="ORF">GCM10007971_24510</name>
</gene>
<dbReference type="GO" id="GO:0005886">
    <property type="term" value="C:plasma membrane"/>
    <property type="evidence" value="ECO:0007669"/>
    <property type="project" value="UniProtKB-SubCell"/>
</dbReference>
<accession>A0A917XZT2</accession>
<dbReference type="HAMAP" id="MF_01536">
    <property type="entry name" value="UPF0344"/>
    <property type="match status" value="1"/>
</dbReference>
<reference evidence="6" key="2">
    <citation type="submission" date="2020-09" db="EMBL/GenBank/DDBJ databases">
        <authorList>
            <person name="Sun Q."/>
            <person name="Ohkuma M."/>
        </authorList>
    </citation>
    <scope>NUCLEOTIDE SEQUENCE</scope>
    <source>
        <strain evidence="6">JCM 17251</strain>
    </source>
</reference>
<dbReference type="InterPro" id="IPR010899">
    <property type="entry name" value="UPF0344"/>
</dbReference>
<evidence type="ECO:0000256" key="1">
    <source>
        <dbReference type="ARBA" id="ARBA00022475"/>
    </source>
</evidence>
<keyword evidence="1 5" id="KW-1003">Cell membrane</keyword>
<dbReference type="RefSeq" id="WP_188857772.1">
    <property type="nucleotide sequence ID" value="NZ_BMOS01000017.1"/>
</dbReference>